<feature type="non-terminal residue" evidence="1">
    <location>
        <position position="1"/>
    </location>
</feature>
<proteinExistence type="predicted"/>
<dbReference type="Proteomes" id="UP000236316">
    <property type="component" value="Segment"/>
</dbReference>
<sequence length="56" mass="6800">LVIISYNYIIYLLEIGDNKYIYVNFKQVLQLSNTETYYATQFLWNYLYTTNSVEIE</sequence>
<reference evidence="1" key="1">
    <citation type="submission" date="2017-08" db="EMBL/GenBank/DDBJ databases">
        <authorList>
            <consortium name="Urmite Genomes"/>
        </authorList>
    </citation>
    <scope>NUCLEOTIDE SEQUENCE [LARGE SCALE GENOMIC DNA]</scope>
    <source>
        <strain evidence="1">IHUMI-LCC2</strain>
    </source>
</reference>
<dbReference type="KEGG" id="vg:35381921"/>
<dbReference type="GeneID" id="35381921"/>
<organism evidence="1">
    <name type="scientific">Orpheovirus IHUMI-LCC2</name>
    <dbReference type="NCBI Taxonomy" id="2023057"/>
    <lineage>
        <taxon>Viruses</taxon>
        <taxon>Varidnaviria</taxon>
        <taxon>Bamfordvirae</taxon>
        <taxon>Nucleocytoviricota</taxon>
        <taxon>Megaviricetes</taxon>
        <taxon>Pimascovirales</taxon>
        <taxon>Ocovirineae</taxon>
        <taxon>Orpheoviridae</taxon>
        <taxon>Alphaorpheovirus</taxon>
        <taxon>Alphaorpheovirus massiliense</taxon>
    </lineage>
</organism>
<dbReference type="EMBL" id="LT906555">
    <property type="protein sequence ID" value="SNW62067.1"/>
    <property type="molecule type" value="Genomic_DNA"/>
</dbReference>
<protein>
    <submittedName>
        <fullName evidence="1">Uncharacterized protein</fullName>
    </submittedName>
</protein>
<keyword evidence="2" id="KW-1185">Reference proteome</keyword>
<evidence type="ECO:0000313" key="1">
    <source>
        <dbReference type="EMBL" id="SNW62067.1"/>
    </source>
</evidence>
<accession>A0A2I2L3H6</accession>
<evidence type="ECO:0000313" key="2">
    <source>
        <dbReference type="Proteomes" id="UP000236316"/>
    </source>
</evidence>
<gene>
    <name evidence="1" type="ORF">ORPV_163</name>
</gene>
<dbReference type="RefSeq" id="YP_009448369.1">
    <property type="nucleotide sequence ID" value="NC_036594.1"/>
</dbReference>
<name>A0A2I2L3H6_9VIRU</name>